<keyword evidence="2 4" id="KW-1133">Transmembrane helix</keyword>
<keyword evidence="1 4" id="KW-0812">Transmembrane</keyword>
<keyword evidence="7" id="KW-1185">Reference proteome</keyword>
<feature type="transmembrane region" description="Helical" evidence="4">
    <location>
        <begin position="172"/>
        <end position="195"/>
    </location>
</feature>
<dbReference type="Proteomes" id="UP001560685">
    <property type="component" value="Unassembled WGS sequence"/>
</dbReference>
<evidence type="ECO:0000256" key="4">
    <source>
        <dbReference type="SAM" id="Phobius"/>
    </source>
</evidence>
<evidence type="ECO:0000313" key="7">
    <source>
        <dbReference type="Proteomes" id="UP001560685"/>
    </source>
</evidence>
<evidence type="ECO:0000256" key="2">
    <source>
        <dbReference type="ARBA" id="ARBA00022989"/>
    </source>
</evidence>
<dbReference type="SUPFAM" id="SSF103473">
    <property type="entry name" value="MFS general substrate transporter"/>
    <property type="match status" value="1"/>
</dbReference>
<proteinExistence type="predicted"/>
<comment type="caution">
    <text evidence="6">The sequence shown here is derived from an EMBL/GenBank/DDBJ whole genome shotgun (WGS) entry which is preliminary data.</text>
</comment>
<feature type="transmembrane region" description="Helical" evidence="4">
    <location>
        <begin position="280"/>
        <end position="299"/>
    </location>
</feature>
<feature type="transmembrane region" description="Helical" evidence="4">
    <location>
        <begin position="251"/>
        <end position="273"/>
    </location>
</feature>
<name>A0ABV3Z4I6_9PROT</name>
<feature type="transmembrane region" description="Helical" evidence="4">
    <location>
        <begin position="305"/>
        <end position="325"/>
    </location>
</feature>
<dbReference type="RefSeq" id="WP_369313313.1">
    <property type="nucleotide sequence ID" value="NZ_JBEHZE010000001.1"/>
</dbReference>
<feature type="transmembrane region" description="Helical" evidence="4">
    <location>
        <begin position="216"/>
        <end position="239"/>
    </location>
</feature>
<dbReference type="PROSITE" id="PS50850">
    <property type="entry name" value="MFS"/>
    <property type="match status" value="1"/>
</dbReference>
<feature type="transmembrane region" description="Helical" evidence="4">
    <location>
        <begin position="67"/>
        <end position="83"/>
    </location>
</feature>
<sequence length="400" mass="42454">MNISVEDATAQKSIFPLAKPDGYLAGFLLSFLATAGLFYVNIMAAIVDGLVSGLGLTDSEAGNIGSANIYGAALGALVVIFLVKRIPWRLAALIALVTLILIDLISTVITAPEVLIVIRLIHGIVGGMLVGVSYAVIARTGKADRTFGILLFVQFGLGGLGVMTLPKLVPIYGAQSLFFALALFSFVTLLMLPFLDHYPAKKADKQVTTTQVEWSPLVLTLLAIFLFQAANMALLAYIIRLGMDYGLSRSYVSTALGLATWVALAGPGLVMFMGVRFGRFWPLALVMILTLMGTVAFHFSGEPWVYLVANCGTGITWGMVMAYLLGMAAQFDAAGRTAAAAGFISKLGLASGPMIAGQLLANGAGFPALINFAFVALLLSMVVMLFPAFRLDRNRKTGQH</sequence>
<feature type="transmembrane region" description="Helical" evidence="4">
    <location>
        <begin position="149"/>
        <end position="166"/>
    </location>
</feature>
<keyword evidence="3 4" id="KW-0472">Membrane</keyword>
<evidence type="ECO:0000313" key="6">
    <source>
        <dbReference type="EMBL" id="MEX6633358.1"/>
    </source>
</evidence>
<dbReference type="InterPro" id="IPR020846">
    <property type="entry name" value="MFS_dom"/>
</dbReference>
<evidence type="ECO:0000259" key="5">
    <source>
        <dbReference type="PROSITE" id="PS50850"/>
    </source>
</evidence>
<dbReference type="InterPro" id="IPR036259">
    <property type="entry name" value="MFS_trans_sf"/>
</dbReference>
<feature type="transmembrane region" description="Helical" evidence="4">
    <location>
        <begin position="90"/>
        <end position="110"/>
    </location>
</feature>
<feature type="transmembrane region" description="Helical" evidence="4">
    <location>
        <begin position="368"/>
        <end position="389"/>
    </location>
</feature>
<gene>
    <name evidence="6" type="ORF">ABFZ84_07325</name>
</gene>
<dbReference type="InterPro" id="IPR011701">
    <property type="entry name" value="MFS"/>
</dbReference>
<evidence type="ECO:0000256" key="1">
    <source>
        <dbReference type="ARBA" id="ARBA00022692"/>
    </source>
</evidence>
<feature type="transmembrane region" description="Helical" evidence="4">
    <location>
        <begin position="337"/>
        <end position="356"/>
    </location>
</feature>
<feature type="transmembrane region" description="Helical" evidence="4">
    <location>
        <begin position="116"/>
        <end position="137"/>
    </location>
</feature>
<feature type="domain" description="Major facilitator superfamily (MFS) profile" evidence="5">
    <location>
        <begin position="216"/>
        <end position="400"/>
    </location>
</feature>
<evidence type="ECO:0000256" key="3">
    <source>
        <dbReference type="ARBA" id="ARBA00023136"/>
    </source>
</evidence>
<dbReference type="Gene3D" id="1.20.1250.20">
    <property type="entry name" value="MFS general substrate transporter like domains"/>
    <property type="match status" value="1"/>
</dbReference>
<reference evidence="6 7" key="1">
    <citation type="submission" date="2024-05" db="EMBL/GenBank/DDBJ databases">
        <title>Three bacterial strains, DH-69, EH-24, and ECK-19 isolated from coastal sediments.</title>
        <authorList>
            <person name="Ye Y.-Q."/>
            <person name="Du Z.-J."/>
        </authorList>
    </citation>
    <scope>NUCLEOTIDE SEQUENCE [LARGE SCALE GENOMIC DNA]</scope>
    <source>
        <strain evidence="6 7">ECK-19</strain>
    </source>
</reference>
<organism evidence="6 7">
    <name type="scientific">Hyphococcus lacteus</name>
    <dbReference type="NCBI Taxonomy" id="3143536"/>
    <lineage>
        <taxon>Bacteria</taxon>
        <taxon>Pseudomonadati</taxon>
        <taxon>Pseudomonadota</taxon>
        <taxon>Alphaproteobacteria</taxon>
        <taxon>Parvularculales</taxon>
        <taxon>Parvularculaceae</taxon>
        <taxon>Hyphococcus</taxon>
    </lineage>
</organism>
<dbReference type="Pfam" id="PF07690">
    <property type="entry name" value="MFS_1"/>
    <property type="match status" value="1"/>
</dbReference>
<feature type="transmembrane region" description="Helical" evidence="4">
    <location>
        <begin position="22"/>
        <end position="47"/>
    </location>
</feature>
<accession>A0ABV3Z4I6</accession>
<protein>
    <submittedName>
        <fullName evidence="6">MFS transporter</fullName>
    </submittedName>
</protein>
<dbReference type="EMBL" id="JBEHZE010000001">
    <property type="protein sequence ID" value="MEX6633358.1"/>
    <property type="molecule type" value="Genomic_DNA"/>
</dbReference>